<evidence type="ECO:0000313" key="2">
    <source>
        <dbReference type="EMBL" id="VFK29023.1"/>
    </source>
</evidence>
<gene>
    <name evidence="2" type="ORF">BECKMB1821G_GA0114241_104433</name>
    <name evidence="4" type="ORF">BECKMB1821H_GA0114242_101041</name>
    <name evidence="3" type="ORF">BECKMB1821I_GA0114274_101041</name>
</gene>
<accession>A0A450XI86</accession>
<proteinExistence type="predicted"/>
<feature type="region of interest" description="Disordered" evidence="1">
    <location>
        <begin position="25"/>
        <end position="61"/>
    </location>
</feature>
<dbReference type="EMBL" id="CAADFQ010000010">
    <property type="protein sequence ID" value="VFK29518.1"/>
    <property type="molecule type" value="Genomic_DNA"/>
</dbReference>
<name>A0A450XI86_9GAMM</name>
<protein>
    <submittedName>
        <fullName evidence="2">Uncharacterized protein</fullName>
    </submittedName>
</protein>
<evidence type="ECO:0000313" key="3">
    <source>
        <dbReference type="EMBL" id="VFK29518.1"/>
    </source>
</evidence>
<sequence length="61" mass="6952">MRCHFLSFRNFLIVLSRIFRESDDIGGKEKNKHGDKKLNAGRRSGWEAGCNSKSDSVKPAR</sequence>
<reference evidence="2" key="1">
    <citation type="submission" date="2019-02" db="EMBL/GenBank/DDBJ databases">
        <authorList>
            <person name="Gruber-Vodicka R. H."/>
            <person name="Seah K. B. B."/>
        </authorList>
    </citation>
    <scope>NUCLEOTIDE SEQUENCE</scope>
    <source>
        <strain evidence="2">BECK_BZ197</strain>
        <strain evidence="4">BECK_BZ198</strain>
        <strain evidence="3">BECK_BZ199</strain>
    </source>
</reference>
<evidence type="ECO:0000256" key="1">
    <source>
        <dbReference type="SAM" id="MobiDB-lite"/>
    </source>
</evidence>
<dbReference type="EMBL" id="CAADGH010000010">
    <property type="protein sequence ID" value="VFK74814.1"/>
    <property type="molecule type" value="Genomic_DNA"/>
</dbReference>
<dbReference type="EMBL" id="CAADFO010000044">
    <property type="protein sequence ID" value="VFK29023.1"/>
    <property type="molecule type" value="Genomic_DNA"/>
</dbReference>
<evidence type="ECO:0000313" key="4">
    <source>
        <dbReference type="EMBL" id="VFK74814.1"/>
    </source>
</evidence>
<organism evidence="2">
    <name type="scientific">Candidatus Kentrum sp. MB</name>
    <dbReference type="NCBI Taxonomy" id="2138164"/>
    <lineage>
        <taxon>Bacteria</taxon>
        <taxon>Pseudomonadati</taxon>
        <taxon>Pseudomonadota</taxon>
        <taxon>Gammaproteobacteria</taxon>
        <taxon>Candidatus Kentrum</taxon>
    </lineage>
</organism>
<dbReference type="AlphaFoldDB" id="A0A450XI86"/>